<dbReference type="EMBL" id="JBHUHZ010000003">
    <property type="protein sequence ID" value="MFD2163977.1"/>
    <property type="molecule type" value="Genomic_DNA"/>
</dbReference>
<evidence type="ECO:0000313" key="2">
    <source>
        <dbReference type="EMBL" id="MFD2163977.1"/>
    </source>
</evidence>
<reference evidence="3" key="1">
    <citation type="journal article" date="2019" name="Int. J. Syst. Evol. Microbiol.">
        <title>The Global Catalogue of Microorganisms (GCM) 10K type strain sequencing project: providing services to taxonomists for standard genome sequencing and annotation.</title>
        <authorList>
            <consortium name="The Broad Institute Genomics Platform"/>
            <consortium name="The Broad Institute Genome Sequencing Center for Infectious Disease"/>
            <person name="Wu L."/>
            <person name="Ma J."/>
        </authorList>
    </citation>
    <scope>NUCLEOTIDE SEQUENCE [LARGE SCALE GENOMIC DNA]</scope>
    <source>
        <strain evidence="3">KCTC 42217</strain>
    </source>
</reference>
<proteinExistence type="predicted"/>
<feature type="domain" description="Peptidase C51" evidence="1">
    <location>
        <begin position="104"/>
        <end position="191"/>
    </location>
</feature>
<dbReference type="InterPro" id="IPR007921">
    <property type="entry name" value="CHAP_dom"/>
</dbReference>
<evidence type="ECO:0000313" key="3">
    <source>
        <dbReference type="Proteomes" id="UP001597387"/>
    </source>
</evidence>
<sequence length="225" mass="25252">MFKSHYLLKFLSAAIILVCVHAYGIDLGKVKGESGKVKGNGREVKFGREVKVERLKVKGNSNELKRKRGILKEVYTDELGVREFSSRNDGPDVEKYLRYVRLKKGQPWCAAFVCWALGETGIKNPRSGWSPDLFPASKVIWQRTRAIAAGDIATPRQGDVFGVWYSDKGRIAHVGFVDKWDGKWIISVEGNTNGAGSAEGDGVYRKRRLIASLYKVADFIQDKRI</sequence>
<gene>
    <name evidence="2" type="ORF">ACFSJU_16330</name>
</gene>
<comment type="caution">
    <text evidence="2">The sequence shown here is derived from an EMBL/GenBank/DDBJ whole genome shotgun (WGS) entry which is preliminary data.</text>
</comment>
<evidence type="ECO:0000259" key="1">
    <source>
        <dbReference type="Pfam" id="PF05257"/>
    </source>
</evidence>
<accession>A0ABW4ZQY6</accession>
<dbReference type="Pfam" id="PF05257">
    <property type="entry name" value="CHAP"/>
    <property type="match status" value="1"/>
</dbReference>
<name>A0ABW4ZQY6_9SPHI</name>
<dbReference type="Proteomes" id="UP001597387">
    <property type="component" value="Unassembled WGS sequence"/>
</dbReference>
<protein>
    <submittedName>
        <fullName evidence="2">CHAP domain-containing protein</fullName>
    </submittedName>
</protein>
<keyword evidence="3" id="KW-1185">Reference proteome</keyword>
<dbReference type="RefSeq" id="WP_255904784.1">
    <property type="nucleotide sequence ID" value="NZ_JAFMZO010000004.1"/>
</dbReference>
<organism evidence="2 3">
    <name type="scientific">Paradesertivirga mongoliensis</name>
    <dbReference type="NCBI Taxonomy" id="2100740"/>
    <lineage>
        <taxon>Bacteria</taxon>
        <taxon>Pseudomonadati</taxon>
        <taxon>Bacteroidota</taxon>
        <taxon>Sphingobacteriia</taxon>
        <taxon>Sphingobacteriales</taxon>
        <taxon>Sphingobacteriaceae</taxon>
        <taxon>Paradesertivirga</taxon>
    </lineage>
</organism>